<dbReference type="InterPro" id="IPR036844">
    <property type="entry name" value="Hint_dom_sf"/>
</dbReference>
<gene>
    <name evidence="3" type="ORF">SNAT2548_LOCUS28954</name>
</gene>
<dbReference type="PANTHER" id="PTHR23159">
    <property type="entry name" value="CENTROSOMAL PROTEIN 2"/>
    <property type="match status" value="1"/>
</dbReference>
<accession>A0A812TEJ0</accession>
<evidence type="ECO:0000256" key="1">
    <source>
        <dbReference type="SAM" id="Coils"/>
    </source>
</evidence>
<feature type="region of interest" description="Disordered" evidence="2">
    <location>
        <begin position="601"/>
        <end position="632"/>
    </location>
</feature>
<feature type="coiled-coil region" evidence="1">
    <location>
        <begin position="951"/>
        <end position="1070"/>
    </location>
</feature>
<keyword evidence="4" id="KW-1185">Reference proteome</keyword>
<evidence type="ECO:0000313" key="4">
    <source>
        <dbReference type="Proteomes" id="UP000604046"/>
    </source>
</evidence>
<feature type="compositionally biased region" description="Low complexity" evidence="2">
    <location>
        <begin position="221"/>
        <end position="231"/>
    </location>
</feature>
<dbReference type="EMBL" id="CAJNDS010002538">
    <property type="protein sequence ID" value="CAE7517278.1"/>
    <property type="molecule type" value="Genomic_DNA"/>
</dbReference>
<feature type="region of interest" description="Disordered" evidence="2">
    <location>
        <begin position="221"/>
        <end position="268"/>
    </location>
</feature>
<feature type="region of interest" description="Disordered" evidence="2">
    <location>
        <begin position="139"/>
        <end position="158"/>
    </location>
</feature>
<feature type="compositionally biased region" description="Basic and acidic residues" evidence="2">
    <location>
        <begin position="232"/>
        <end position="255"/>
    </location>
</feature>
<feature type="region of interest" description="Disordered" evidence="2">
    <location>
        <begin position="1249"/>
        <end position="1288"/>
    </location>
</feature>
<organism evidence="3 4">
    <name type="scientific">Symbiodinium natans</name>
    <dbReference type="NCBI Taxonomy" id="878477"/>
    <lineage>
        <taxon>Eukaryota</taxon>
        <taxon>Sar</taxon>
        <taxon>Alveolata</taxon>
        <taxon>Dinophyceae</taxon>
        <taxon>Suessiales</taxon>
        <taxon>Symbiodiniaceae</taxon>
        <taxon>Symbiodinium</taxon>
    </lineage>
</organism>
<feature type="region of interest" description="Disordered" evidence="2">
    <location>
        <begin position="386"/>
        <end position="406"/>
    </location>
</feature>
<dbReference type="SUPFAM" id="SSF51294">
    <property type="entry name" value="Hedgehog/intein (Hint) domain"/>
    <property type="match status" value="2"/>
</dbReference>
<evidence type="ECO:0008006" key="5">
    <source>
        <dbReference type="Google" id="ProtNLM"/>
    </source>
</evidence>
<name>A0A812TEJ0_9DINO</name>
<dbReference type="PANTHER" id="PTHR23159:SF31">
    <property type="entry name" value="CENTROSOME-ASSOCIATED PROTEIN CEP250 ISOFORM X1"/>
    <property type="match status" value="1"/>
</dbReference>
<dbReference type="Proteomes" id="UP000604046">
    <property type="component" value="Unassembled WGS sequence"/>
</dbReference>
<feature type="compositionally biased region" description="Acidic residues" evidence="2">
    <location>
        <begin position="616"/>
        <end position="625"/>
    </location>
</feature>
<evidence type="ECO:0000256" key="2">
    <source>
        <dbReference type="SAM" id="MobiDB-lite"/>
    </source>
</evidence>
<sequence length="1288" mass="142015">MPRLLELTAVPAGWPLETVLDAFVHLAWGDSAWVPGSQRANEAVAARLVELWAARPAEAAAWRGLNEDRSQERLAELLLQHARSELSRCHVISFSEAGLERVAWSWTFWPDWEAHVRFRCSELAGRLAAVEAEAEETARKRQRLEERGQEAQLREEKRQLREEVAQQKLQNSQLNASLEAAQAATAETQAELQAAKCECELLTERLAAAEATLADKARELQAAQDDGAAQKQPREQLARRVEASDKRDQERRAESAKPQSQIEHLSGSLEAATATAARELRAVQEELRDRLCKHFSGSKAELQALLEPLACALAEGSCGIKTDLQALLENAVYKDRCEQLKQQLAKAEAKLGQMQVLWEEKGVYKERCRQLERQLAEAKKQAAHRTALHTAVAHEDPEEASSSRDSDLTDQLGYILVDDAASSISSGSSGSSWFSVQPDCFVPESVFKTRGCGTDFFLMGRDLKKGSQVVAGDDETILEVCEVPEVCRATELVHLQAGAATLRVTKDHPVQVPEDQEDKEYEGDADKEEIGVGSCKFVPAGSLKTGDLVMLDSGEPAALTSVDVQPVECDVLKLAFRPNMAVAVFSCPPCILSKGSKTKPKTRRGKMCQRRVQGSPEEELGEESADGGASMPNTAGGEYMVVQGVQCTDACQCLTLLGLLTEVISPRSDISARRGAKNALAKPWPQRASCVKEARATVRGEFGQRSLSRRCHFRELAGGSCRQLARKVLKTRPGNKVPSSRTRPLSCELEAILQHCNSSGGLSGASTVRMVGELMRTWPDAREALRAKSCQVPGSWELVGEIPWSRRAQQGMQHDLVLLFRSQDRHMPKLWELTAAPAGWPLKTVLDAFVHLVRLNPNHLGVQRADAQRAQEALAARLVELWAARPAEAAAWRGLNEDRSQERLAELLVQHGRSEVSRWRVISFSEAGLKREAVSWTPPPEWWEARLRPRCSELAGRLAAAEAEAEETARKRQKVEEKEAQLREERAKCRELSDRLAAAEERAAQLQAAHDERGRLADRLAESEASAAKAAERESELGKSKQRCRQLERRLAAEERCQQLYRQLLEAKEEALRLNAGPVLCDGPASLGRGVAEEDVASSILSRSSWFSVKPDCFMPDAIFKTRSYGTDFFLMGRDLQKGSRVVAGDDTSLLKVVEVKKDRATEVVNLQAGAALLRVTSNHLVQTHHVEGSGYVEAGDLKAGDLVMMDSGEPTPLTKVDVQHKPCEVLKIVFEPDLPIAVFSCPPCILSKGQKRKAPTRRGGMWQRGARQADQTADGRFSIPNTAGNTY</sequence>
<protein>
    <recommendedName>
        <fullName evidence="5">Hint domain-containing protein</fullName>
    </recommendedName>
</protein>
<dbReference type="Gene3D" id="2.170.16.10">
    <property type="entry name" value="Hedgehog/Intein (Hint) domain"/>
    <property type="match status" value="2"/>
</dbReference>
<comment type="caution">
    <text evidence="3">The sequence shown here is derived from an EMBL/GenBank/DDBJ whole genome shotgun (WGS) entry which is preliminary data.</text>
</comment>
<reference evidence="3" key="1">
    <citation type="submission" date="2021-02" db="EMBL/GenBank/DDBJ databases">
        <authorList>
            <person name="Dougan E. K."/>
            <person name="Rhodes N."/>
            <person name="Thang M."/>
            <person name="Chan C."/>
        </authorList>
    </citation>
    <scope>NUCLEOTIDE SEQUENCE</scope>
</reference>
<proteinExistence type="predicted"/>
<evidence type="ECO:0000313" key="3">
    <source>
        <dbReference type="EMBL" id="CAE7517278.1"/>
    </source>
</evidence>
<keyword evidence="1" id="KW-0175">Coiled coil</keyword>